<accession>A0A8H4KQB4</accession>
<feature type="compositionally biased region" description="Polar residues" evidence="1">
    <location>
        <begin position="1"/>
        <end position="18"/>
    </location>
</feature>
<dbReference type="AlphaFoldDB" id="A0A8H4KQB4"/>
<organism evidence="2 3">
    <name type="scientific">Fusarium austroafricanum</name>
    <dbReference type="NCBI Taxonomy" id="2364996"/>
    <lineage>
        <taxon>Eukaryota</taxon>
        <taxon>Fungi</taxon>
        <taxon>Dikarya</taxon>
        <taxon>Ascomycota</taxon>
        <taxon>Pezizomycotina</taxon>
        <taxon>Sordariomycetes</taxon>
        <taxon>Hypocreomycetidae</taxon>
        <taxon>Hypocreales</taxon>
        <taxon>Nectriaceae</taxon>
        <taxon>Fusarium</taxon>
        <taxon>Fusarium concolor species complex</taxon>
    </lineage>
</organism>
<keyword evidence="3" id="KW-1185">Reference proteome</keyword>
<evidence type="ECO:0000256" key="1">
    <source>
        <dbReference type="SAM" id="MobiDB-lite"/>
    </source>
</evidence>
<comment type="caution">
    <text evidence="2">The sequence shown here is derived from an EMBL/GenBank/DDBJ whole genome shotgun (WGS) entry which is preliminary data.</text>
</comment>
<evidence type="ECO:0000313" key="2">
    <source>
        <dbReference type="EMBL" id="KAF4453769.1"/>
    </source>
</evidence>
<dbReference type="OrthoDB" id="5125317at2759"/>
<gene>
    <name evidence="2" type="ORF">F53441_3595</name>
</gene>
<name>A0A8H4KQB4_9HYPO</name>
<evidence type="ECO:0000313" key="3">
    <source>
        <dbReference type="Proteomes" id="UP000605986"/>
    </source>
</evidence>
<protein>
    <submittedName>
        <fullName evidence="2">Uncharacterized protein</fullName>
    </submittedName>
</protein>
<dbReference type="Proteomes" id="UP000605986">
    <property type="component" value="Unassembled WGS sequence"/>
</dbReference>
<reference evidence="2" key="1">
    <citation type="submission" date="2020-01" db="EMBL/GenBank/DDBJ databases">
        <title>Identification and distribution of gene clusters putatively required for synthesis of sphingolipid metabolism inhibitors in phylogenetically diverse species of the filamentous fungus Fusarium.</title>
        <authorList>
            <person name="Kim H.-S."/>
            <person name="Busman M."/>
            <person name="Brown D.W."/>
            <person name="Divon H."/>
            <person name="Uhlig S."/>
            <person name="Proctor R.H."/>
        </authorList>
    </citation>
    <scope>NUCLEOTIDE SEQUENCE</scope>
    <source>
        <strain evidence="2">NRRL 53441</strain>
    </source>
</reference>
<dbReference type="EMBL" id="JAADJG010000142">
    <property type="protein sequence ID" value="KAF4453769.1"/>
    <property type="molecule type" value="Genomic_DNA"/>
</dbReference>
<sequence>MSSGPTTSGQSNGSSRNPQYIDLGANAPEPWSMWSNDPTKMKLSIYFSQDPNAPGLAQSYNLPGLKPVVVKQRGTGRGDIFLLKDDTTSYFLFDEEKNDMYRFLRPLTDEEAVYQVETDTYDVGNLSIQFYVRRRQ</sequence>
<feature type="region of interest" description="Disordered" evidence="1">
    <location>
        <begin position="1"/>
        <end position="22"/>
    </location>
</feature>
<proteinExistence type="predicted"/>